<keyword evidence="1" id="KW-0472">Membrane</keyword>
<keyword evidence="1" id="KW-1133">Transmembrane helix</keyword>
<evidence type="ECO:0008006" key="4">
    <source>
        <dbReference type="Google" id="ProtNLM"/>
    </source>
</evidence>
<dbReference type="EMBL" id="JACHXG010000001">
    <property type="protein sequence ID" value="MBB3087154.1"/>
    <property type="molecule type" value="Genomic_DNA"/>
</dbReference>
<name>A0A7W5A0B3_9ACTN</name>
<evidence type="ECO:0000313" key="3">
    <source>
        <dbReference type="Proteomes" id="UP000577707"/>
    </source>
</evidence>
<accession>A0A7W5A0B3</accession>
<sequence length="213" mass="22796">MTLAQLGPVLLRQYVLVLLGAVVTVGAMLAVVQRPDVYSTRVDVIFVAPQEWQATDPSILSTSNGLIAFVGLIERMVNSDRTGRAETSRDVSLVGMGERDGVLIRLPNSGGQWNYNFNAPTLSVHVAGSGTDEVVEAREAAVDDIFATLATLQHGLPDRNRVTARAHPRRAPVLRMAGHRGRAAGAVAVVGTVLTCAAAVGLDQLRKPRRDRN</sequence>
<comment type="caution">
    <text evidence="2">The sequence shown here is derived from an EMBL/GenBank/DDBJ whole genome shotgun (WGS) entry which is preliminary data.</text>
</comment>
<dbReference type="AlphaFoldDB" id="A0A7W5A0B3"/>
<gene>
    <name evidence="2" type="ORF">FHS12_000077</name>
</gene>
<keyword evidence="3" id="KW-1185">Reference proteome</keyword>
<proteinExistence type="predicted"/>
<protein>
    <recommendedName>
        <fullName evidence="4">Polysaccharide chain length determinant N-terminal domain-containing protein</fullName>
    </recommendedName>
</protein>
<feature type="transmembrane region" description="Helical" evidence="1">
    <location>
        <begin position="12"/>
        <end position="32"/>
    </location>
</feature>
<evidence type="ECO:0000313" key="2">
    <source>
        <dbReference type="EMBL" id="MBB3087154.1"/>
    </source>
</evidence>
<reference evidence="2 3" key="1">
    <citation type="submission" date="2020-08" db="EMBL/GenBank/DDBJ databases">
        <title>Genomic Encyclopedia of Type Strains, Phase III (KMG-III): the genomes of soil and plant-associated and newly described type strains.</title>
        <authorList>
            <person name="Whitman W."/>
        </authorList>
    </citation>
    <scope>NUCLEOTIDE SEQUENCE [LARGE SCALE GENOMIC DNA]</scope>
    <source>
        <strain evidence="2 3">CECT 3302</strain>
    </source>
</reference>
<keyword evidence="1" id="KW-0812">Transmembrane</keyword>
<feature type="transmembrane region" description="Helical" evidence="1">
    <location>
        <begin position="183"/>
        <end position="202"/>
    </location>
</feature>
<dbReference type="Proteomes" id="UP000577707">
    <property type="component" value="Unassembled WGS sequence"/>
</dbReference>
<dbReference type="RefSeq" id="WP_183541130.1">
    <property type="nucleotide sequence ID" value="NZ_BMQT01000001.1"/>
</dbReference>
<evidence type="ECO:0000256" key="1">
    <source>
        <dbReference type="SAM" id="Phobius"/>
    </source>
</evidence>
<organism evidence="2 3">
    <name type="scientific">Nocardioides albus</name>
    <dbReference type="NCBI Taxonomy" id="1841"/>
    <lineage>
        <taxon>Bacteria</taxon>
        <taxon>Bacillati</taxon>
        <taxon>Actinomycetota</taxon>
        <taxon>Actinomycetes</taxon>
        <taxon>Propionibacteriales</taxon>
        <taxon>Nocardioidaceae</taxon>
        <taxon>Nocardioides</taxon>
    </lineage>
</organism>